<dbReference type="AlphaFoldDB" id="A0A170T8C8"/>
<evidence type="ECO:0000313" key="2">
    <source>
        <dbReference type="EMBL" id="CZB17071.1"/>
    </source>
</evidence>
<feature type="transmembrane region" description="Helical" evidence="1">
    <location>
        <begin position="78"/>
        <end position="97"/>
    </location>
</feature>
<evidence type="ECO:0000313" key="3">
    <source>
        <dbReference type="Proteomes" id="UP000182631"/>
    </source>
</evidence>
<evidence type="ECO:0000256" key="1">
    <source>
        <dbReference type="SAM" id="Phobius"/>
    </source>
</evidence>
<sequence>MIRRSLFLSSTPLMTTQPPNRCQQAALLLAGVSCGILALGSWSPDASAHPHDPGTFTIPHTHGETAFSQSTNQFANPALWLAGLGCAMLTVPAARYLKTQVRSQG</sequence>
<proteinExistence type="predicted"/>
<dbReference type="Proteomes" id="UP000182631">
    <property type="component" value="Unassembled WGS sequence"/>
</dbReference>
<gene>
    <name evidence="2" type="ORF">FLM9_784</name>
</gene>
<keyword evidence="1" id="KW-0472">Membrane</keyword>
<name>A0A170T8C8_9SYNE</name>
<protein>
    <submittedName>
        <fullName evidence="2">Uncharacterized protein</fullName>
    </submittedName>
</protein>
<keyword evidence="1" id="KW-0812">Transmembrane</keyword>
<keyword evidence="3" id="KW-1185">Reference proteome</keyword>
<accession>A0A170T8C8</accession>
<keyword evidence="1" id="KW-1133">Transmembrane helix</keyword>
<organism evidence="2 3">
    <name type="scientific">Candidatus Synechococcus spongiarum</name>
    <dbReference type="NCBI Taxonomy" id="431041"/>
    <lineage>
        <taxon>Bacteria</taxon>
        <taxon>Bacillati</taxon>
        <taxon>Cyanobacteriota</taxon>
        <taxon>Cyanophyceae</taxon>
        <taxon>Synechococcales</taxon>
        <taxon>Synechococcaceae</taxon>
        <taxon>Synechococcus</taxon>
    </lineage>
</organism>
<dbReference type="EMBL" id="FITM01000089">
    <property type="protein sequence ID" value="CZB17071.1"/>
    <property type="molecule type" value="Genomic_DNA"/>
</dbReference>
<reference evidence="3" key="1">
    <citation type="submission" date="2016-02" db="EMBL/GenBank/DDBJ databases">
        <authorList>
            <person name="liu f."/>
        </authorList>
    </citation>
    <scope>NUCLEOTIDE SEQUENCE [LARGE SCALE GENOMIC DNA]</scope>
</reference>
<dbReference type="PROSITE" id="PS51257">
    <property type="entry name" value="PROKAR_LIPOPROTEIN"/>
    <property type="match status" value="1"/>
</dbReference>